<dbReference type="InterPro" id="IPR046956">
    <property type="entry name" value="RLP23-like"/>
</dbReference>
<keyword evidence="4" id="KW-1133">Transmembrane helix</keyword>
<dbReference type="EMBL" id="BDQV01000411">
    <property type="protein sequence ID" value="GAY64475.1"/>
    <property type="molecule type" value="Genomic_DNA"/>
</dbReference>
<comment type="caution">
    <text evidence="8">The sequence shown here is derived from an EMBL/GenBank/DDBJ whole genome shotgun (WGS) entry which is preliminary data.</text>
</comment>
<evidence type="ECO:0000256" key="4">
    <source>
        <dbReference type="ARBA" id="ARBA00022989"/>
    </source>
</evidence>
<evidence type="ECO:0000256" key="6">
    <source>
        <dbReference type="ARBA" id="ARBA00023170"/>
    </source>
</evidence>
<dbReference type="SUPFAM" id="SSF52058">
    <property type="entry name" value="L domain-like"/>
    <property type="match status" value="1"/>
</dbReference>
<dbReference type="Proteomes" id="UP000236630">
    <property type="component" value="Unassembled WGS sequence"/>
</dbReference>
<dbReference type="PANTHER" id="PTHR48061">
    <property type="entry name" value="LEUCINE-RICH REPEAT RECEPTOR PROTEIN KINASE EMS1-LIKE-RELATED"/>
    <property type="match status" value="1"/>
</dbReference>
<proteinExistence type="predicted"/>
<keyword evidence="6" id="KW-0675">Receptor</keyword>
<evidence type="ECO:0000256" key="2">
    <source>
        <dbReference type="ARBA" id="ARBA00022692"/>
    </source>
</evidence>
<keyword evidence="9" id="KW-1185">Reference proteome</keyword>
<evidence type="ECO:0000256" key="7">
    <source>
        <dbReference type="ARBA" id="ARBA00023180"/>
    </source>
</evidence>
<evidence type="ECO:0000313" key="9">
    <source>
        <dbReference type="Proteomes" id="UP000236630"/>
    </source>
</evidence>
<keyword evidence="2" id="KW-0812">Transmembrane</keyword>
<evidence type="ECO:0000256" key="3">
    <source>
        <dbReference type="ARBA" id="ARBA00022729"/>
    </source>
</evidence>
<protein>
    <recommendedName>
        <fullName evidence="10">Leucine-rich repeat-containing N-terminal plant-type domain-containing protein</fullName>
    </recommendedName>
</protein>
<gene>
    <name evidence="8" type="ORF">CUMW_233900</name>
</gene>
<evidence type="ECO:0000313" key="8">
    <source>
        <dbReference type="EMBL" id="GAY64475.1"/>
    </source>
</evidence>
<dbReference type="Gene3D" id="3.80.10.10">
    <property type="entry name" value="Ribonuclease Inhibitor"/>
    <property type="match status" value="1"/>
</dbReference>
<evidence type="ECO:0008006" key="10">
    <source>
        <dbReference type="Google" id="ProtNLM"/>
    </source>
</evidence>
<dbReference type="PANTHER" id="PTHR48061:SF12">
    <property type="entry name" value="DISEASE RESISTANCE LIKE PROTEIN"/>
    <property type="match status" value="1"/>
</dbReference>
<sequence length="154" mass="17263">MFQLTLAFCLVAIQAKPYRFNNFHPKLQSPSLANLAEKLANPKVLHLGQVDTDCICIGIFIILVFLSLTDCILQGEFPAESFQLPKLAFLALTYDHYLTGYLPEFQNSSVLVDLRISHTRFSGKIPDSIENLESLYSLGIRGCSFSGKLSPFTW</sequence>
<dbReference type="Pfam" id="PF00560">
    <property type="entry name" value="LRR_1"/>
    <property type="match status" value="1"/>
</dbReference>
<comment type="subcellular location">
    <subcellularLocation>
        <location evidence="1">Membrane</location>
        <topology evidence="1">Single-pass type I membrane protein</topology>
    </subcellularLocation>
</comment>
<accession>A0A2H5QJS4</accession>
<evidence type="ECO:0000256" key="5">
    <source>
        <dbReference type="ARBA" id="ARBA00023136"/>
    </source>
</evidence>
<dbReference type="InterPro" id="IPR001611">
    <property type="entry name" value="Leu-rich_rpt"/>
</dbReference>
<organism evidence="8 9">
    <name type="scientific">Citrus unshiu</name>
    <name type="common">Satsuma mandarin</name>
    <name type="synonym">Citrus nobilis var. unshiu</name>
    <dbReference type="NCBI Taxonomy" id="55188"/>
    <lineage>
        <taxon>Eukaryota</taxon>
        <taxon>Viridiplantae</taxon>
        <taxon>Streptophyta</taxon>
        <taxon>Embryophyta</taxon>
        <taxon>Tracheophyta</taxon>
        <taxon>Spermatophyta</taxon>
        <taxon>Magnoliopsida</taxon>
        <taxon>eudicotyledons</taxon>
        <taxon>Gunneridae</taxon>
        <taxon>Pentapetalae</taxon>
        <taxon>rosids</taxon>
        <taxon>malvids</taxon>
        <taxon>Sapindales</taxon>
        <taxon>Rutaceae</taxon>
        <taxon>Aurantioideae</taxon>
        <taxon>Citrus</taxon>
    </lineage>
</organism>
<evidence type="ECO:0000256" key="1">
    <source>
        <dbReference type="ARBA" id="ARBA00004479"/>
    </source>
</evidence>
<dbReference type="InterPro" id="IPR032675">
    <property type="entry name" value="LRR_dom_sf"/>
</dbReference>
<dbReference type="GO" id="GO:0016020">
    <property type="term" value="C:membrane"/>
    <property type="evidence" value="ECO:0007669"/>
    <property type="project" value="UniProtKB-SubCell"/>
</dbReference>
<keyword evidence="7" id="KW-0325">Glycoprotein</keyword>
<name>A0A2H5QJS4_CITUN</name>
<reference evidence="8 9" key="1">
    <citation type="journal article" date="2017" name="Front. Genet.">
        <title>Draft sequencing of the heterozygous diploid genome of Satsuma (Citrus unshiu Marc.) using a hybrid assembly approach.</title>
        <authorList>
            <person name="Shimizu T."/>
            <person name="Tanizawa Y."/>
            <person name="Mochizuki T."/>
            <person name="Nagasaki H."/>
            <person name="Yoshioka T."/>
            <person name="Toyoda A."/>
            <person name="Fujiyama A."/>
            <person name="Kaminuma E."/>
            <person name="Nakamura Y."/>
        </authorList>
    </citation>
    <scope>NUCLEOTIDE SEQUENCE [LARGE SCALE GENOMIC DNA]</scope>
    <source>
        <strain evidence="9">cv. Miyagawa wase</strain>
    </source>
</reference>
<dbReference type="AlphaFoldDB" id="A0A2H5QJS4"/>
<keyword evidence="5" id="KW-0472">Membrane</keyword>
<keyword evidence="3" id="KW-0732">Signal</keyword>